<dbReference type="InterPro" id="IPR006311">
    <property type="entry name" value="TAT_signal"/>
</dbReference>
<dbReference type="EMBL" id="JBHSHT010000001">
    <property type="protein sequence ID" value="MFC4823468.1"/>
    <property type="molecule type" value="Genomic_DNA"/>
</dbReference>
<comment type="caution">
    <text evidence="1">The sequence shown here is derived from an EMBL/GenBank/DDBJ whole genome shotgun (WGS) entry which is preliminary data.</text>
</comment>
<keyword evidence="2" id="KW-1185">Reference proteome</keyword>
<sequence length="197" mass="22050">MSNDDIVSGLTGGESRRRFLRNGTLAAVGASIVGSGRVAGQDEDDGDDENINVDDEVFKIGTFQNDFRPQAKFVIVSDVIDWTPDVPENLGTSLNEYNTHMVVYLNTGERVPMFIIEQAELTAEYASEQGYFVDPNDDATDGFYQPQVYETSNDYSLYEQTDRIVTLQASPLEEDAENHIFSGEGLDSREEFQQFLF</sequence>
<dbReference type="PROSITE" id="PS51318">
    <property type="entry name" value="TAT"/>
    <property type="match status" value="1"/>
</dbReference>
<gene>
    <name evidence="1" type="ORF">ACFO9K_04255</name>
</gene>
<proteinExistence type="predicted"/>
<accession>A0ABD5PYU8</accession>
<evidence type="ECO:0000313" key="2">
    <source>
        <dbReference type="Proteomes" id="UP001595945"/>
    </source>
</evidence>
<reference evidence="1 2" key="1">
    <citation type="journal article" date="2019" name="Int. J. Syst. Evol. Microbiol.">
        <title>The Global Catalogue of Microorganisms (GCM) 10K type strain sequencing project: providing services to taxonomists for standard genome sequencing and annotation.</title>
        <authorList>
            <consortium name="The Broad Institute Genomics Platform"/>
            <consortium name="The Broad Institute Genome Sequencing Center for Infectious Disease"/>
            <person name="Wu L."/>
            <person name="Ma J."/>
        </authorList>
    </citation>
    <scope>NUCLEOTIDE SEQUENCE [LARGE SCALE GENOMIC DNA]</scope>
    <source>
        <strain evidence="1 2">XZYJ18</strain>
    </source>
</reference>
<name>A0ABD5PYU8_9EURY</name>
<organism evidence="1 2">
    <name type="scientific">Halorussus aquaticus</name>
    <dbReference type="NCBI Taxonomy" id="2953748"/>
    <lineage>
        <taxon>Archaea</taxon>
        <taxon>Methanobacteriati</taxon>
        <taxon>Methanobacteriota</taxon>
        <taxon>Stenosarchaea group</taxon>
        <taxon>Halobacteria</taxon>
        <taxon>Halobacteriales</taxon>
        <taxon>Haladaptataceae</taxon>
        <taxon>Halorussus</taxon>
    </lineage>
</organism>
<dbReference type="AlphaFoldDB" id="A0ABD5PYU8"/>
<dbReference type="Proteomes" id="UP001595945">
    <property type="component" value="Unassembled WGS sequence"/>
</dbReference>
<evidence type="ECO:0008006" key="3">
    <source>
        <dbReference type="Google" id="ProtNLM"/>
    </source>
</evidence>
<dbReference type="RefSeq" id="WP_254267061.1">
    <property type="nucleotide sequence ID" value="NZ_CP100400.1"/>
</dbReference>
<evidence type="ECO:0000313" key="1">
    <source>
        <dbReference type="EMBL" id="MFC4823468.1"/>
    </source>
</evidence>
<dbReference type="GeneID" id="73045481"/>
<protein>
    <recommendedName>
        <fullName evidence="3">Tat (Twin-arginine translocation) pathway signal sequence</fullName>
    </recommendedName>
</protein>